<proteinExistence type="predicted"/>
<reference evidence="1 2" key="1">
    <citation type="submission" date="2024-11" db="EMBL/GenBank/DDBJ databases">
        <authorList>
            <person name="Heng Y.C."/>
            <person name="Lim A.C.H."/>
            <person name="Lee J.K.Y."/>
            <person name="Kittelmann S."/>
        </authorList>
    </citation>
    <scope>NUCLEOTIDE SEQUENCE [LARGE SCALE GENOMIC DNA]</scope>
    <source>
        <strain evidence="1 2">WILCCON 0202</strain>
    </source>
</reference>
<organism evidence="1 2">
    <name type="scientific">Candidatus Clostridium radicumherbarum</name>
    <dbReference type="NCBI Taxonomy" id="3381662"/>
    <lineage>
        <taxon>Bacteria</taxon>
        <taxon>Bacillati</taxon>
        <taxon>Bacillota</taxon>
        <taxon>Clostridia</taxon>
        <taxon>Eubacteriales</taxon>
        <taxon>Clostridiaceae</taxon>
        <taxon>Clostridium</taxon>
    </lineage>
</organism>
<dbReference type="Pfam" id="PF21835">
    <property type="entry name" value="YIEGIA_cap"/>
    <property type="match status" value="1"/>
</dbReference>
<keyword evidence="2" id="KW-1185">Reference proteome</keyword>
<evidence type="ECO:0000313" key="2">
    <source>
        <dbReference type="Proteomes" id="UP001623661"/>
    </source>
</evidence>
<name>A0ABW8TRL3_9CLOT</name>
<protein>
    <submittedName>
        <fullName evidence="1">Capping complex subunit for YIEGIA</fullName>
    </submittedName>
</protein>
<sequence length="68" mass="7520">MASGSYNTGYEIAAYITLSKDRAQNGNPLILVANNIEEQKQITIDISRALRAEVVQLNCGDYMVITKK</sequence>
<dbReference type="InterPro" id="IPR054055">
    <property type="entry name" value="YpzH"/>
</dbReference>
<accession>A0ABW8TRL3</accession>
<evidence type="ECO:0000313" key="1">
    <source>
        <dbReference type="EMBL" id="MFL0268359.1"/>
    </source>
</evidence>
<dbReference type="RefSeq" id="WP_406764935.1">
    <property type="nucleotide sequence ID" value="NZ_JBJHZY010000001.1"/>
</dbReference>
<dbReference type="EMBL" id="JBJHZY010000001">
    <property type="protein sequence ID" value="MFL0268359.1"/>
    <property type="molecule type" value="Genomic_DNA"/>
</dbReference>
<dbReference type="Proteomes" id="UP001623661">
    <property type="component" value="Unassembled WGS sequence"/>
</dbReference>
<gene>
    <name evidence="1" type="ORF">ACJDUH_09595</name>
</gene>
<comment type="caution">
    <text evidence="1">The sequence shown here is derived from an EMBL/GenBank/DDBJ whole genome shotgun (WGS) entry which is preliminary data.</text>
</comment>